<dbReference type="GO" id="GO:0005743">
    <property type="term" value="C:mitochondrial inner membrane"/>
    <property type="evidence" value="ECO:0007669"/>
    <property type="project" value="TreeGrafter"/>
</dbReference>
<evidence type="ECO:0000256" key="1">
    <source>
        <dbReference type="ARBA" id="ARBA00004173"/>
    </source>
</evidence>
<name>A0AAV2RZ64_MEGNR</name>
<organism evidence="9 10">
    <name type="scientific">Meganyctiphanes norvegica</name>
    <name type="common">Northern krill</name>
    <name type="synonym">Thysanopoda norvegica</name>
    <dbReference type="NCBI Taxonomy" id="48144"/>
    <lineage>
        <taxon>Eukaryota</taxon>
        <taxon>Metazoa</taxon>
        <taxon>Ecdysozoa</taxon>
        <taxon>Arthropoda</taxon>
        <taxon>Crustacea</taxon>
        <taxon>Multicrustacea</taxon>
        <taxon>Malacostraca</taxon>
        <taxon>Eumalacostraca</taxon>
        <taxon>Eucarida</taxon>
        <taxon>Euphausiacea</taxon>
        <taxon>Euphausiidae</taxon>
        <taxon>Meganyctiphanes</taxon>
    </lineage>
</organism>
<feature type="repeat" description="TPR" evidence="7">
    <location>
        <begin position="314"/>
        <end position="347"/>
    </location>
</feature>
<evidence type="ECO:0000313" key="9">
    <source>
        <dbReference type="EMBL" id="CAL4153735.1"/>
    </source>
</evidence>
<accession>A0AAV2RZ64</accession>
<dbReference type="SMART" id="SM00028">
    <property type="entry name" value="TPR"/>
    <property type="match status" value="4"/>
</dbReference>
<dbReference type="Pfam" id="PF12862">
    <property type="entry name" value="ANAPC5"/>
    <property type="match status" value="2"/>
</dbReference>
<dbReference type="EMBL" id="CAXKWB010039817">
    <property type="protein sequence ID" value="CAL4153735.1"/>
    <property type="molecule type" value="Genomic_DNA"/>
</dbReference>
<dbReference type="PROSITE" id="PS50005">
    <property type="entry name" value="TPR"/>
    <property type="match status" value="1"/>
</dbReference>
<dbReference type="Pfam" id="PF13424">
    <property type="entry name" value="TPR_12"/>
    <property type="match status" value="1"/>
</dbReference>
<keyword evidence="6" id="KW-0496">Mitochondrion</keyword>
<comment type="subcellular location">
    <subcellularLocation>
        <location evidence="1">Mitochondrion</location>
    </subcellularLocation>
</comment>
<evidence type="ECO:0000256" key="6">
    <source>
        <dbReference type="ARBA" id="ARBA00023128"/>
    </source>
</evidence>
<evidence type="ECO:0000256" key="2">
    <source>
        <dbReference type="ARBA" id="ARBA00008219"/>
    </source>
</evidence>
<dbReference type="AlphaFoldDB" id="A0AAV2RZ64"/>
<keyword evidence="5" id="KW-0809">Transit peptide</keyword>
<feature type="domain" description="Anaphase-promoting complex subunit 5" evidence="8">
    <location>
        <begin position="219"/>
        <end position="250"/>
    </location>
</feature>
<keyword evidence="3" id="KW-0677">Repeat</keyword>
<proteinExistence type="inferred from homology"/>
<comment type="similarity">
    <text evidence="2">Belongs to the TTC19 family.</text>
</comment>
<dbReference type="Gene3D" id="1.25.40.10">
    <property type="entry name" value="Tetratricopeptide repeat domain"/>
    <property type="match status" value="2"/>
</dbReference>
<dbReference type="PANTHER" id="PTHR13143">
    <property type="entry name" value="TETRATRICOPEPTIDE REPEAT PROTEIN 19"/>
    <property type="match status" value="1"/>
</dbReference>
<dbReference type="PANTHER" id="PTHR13143:SF6">
    <property type="entry name" value="TETRATRICOPEPTIDE REPEAT PROTEIN 19, MITOCHONDRIAL"/>
    <property type="match status" value="1"/>
</dbReference>
<dbReference type="InterPro" id="IPR011990">
    <property type="entry name" value="TPR-like_helical_dom_sf"/>
</dbReference>
<keyword evidence="4 7" id="KW-0802">TPR repeat</keyword>
<dbReference type="InterPro" id="IPR019734">
    <property type="entry name" value="TPR_rpt"/>
</dbReference>
<comment type="caution">
    <text evidence="9">The sequence shown here is derived from an EMBL/GenBank/DDBJ whole genome shotgun (WGS) entry which is preliminary data.</text>
</comment>
<evidence type="ECO:0000313" key="10">
    <source>
        <dbReference type="Proteomes" id="UP001497623"/>
    </source>
</evidence>
<evidence type="ECO:0000256" key="5">
    <source>
        <dbReference type="ARBA" id="ARBA00022946"/>
    </source>
</evidence>
<dbReference type="InterPro" id="IPR040395">
    <property type="entry name" value="TTC19"/>
</dbReference>
<dbReference type="SUPFAM" id="SSF48452">
    <property type="entry name" value="TPR-like"/>
    <property type="match status" value="1"/>
</dbReference>
<sequence length="411" mass="46991">MYRGLVKSCQIFSGRNLTQTIFKNSLAIKYAFLPKELHNKCISSHFNGACNNFDSSFCVKRDLDNVTYSYIQREKLLHNHNGQHENHREYTKKSLATLPSHGSKKRRHGIFNVPSVLLALSFFGIKTEEETEQKESELINMMKFGILAIRKGELKKAEQLLHLALKTAQESQNTQAVTYIYDLLANVAFQRDEYAKAENLFKHVMQRLISGGMAEDDNALVEISLKLASVYASMGDYEKAVSGFHFCIGTQEDKIKKQGEKNLDEDTLLLWAMSMDWFARFLININKLSEAKKHFIRAHEICERVNGPTHEQTGVLLNDIGSVYFLEGNHDEAIKYFEKAIDVARECGSIEIGSFYVNLASVYLQNLNLTEAERCCNEALLLSKKFENTDSLQEAENCMNEILNMKKEKHK</sequence>
<evidence type="ECO:0000256" key="4">
    <source>
        <dbReference type="ARBA" id="ARBA00022803"/>
    </source>
</evidence>
<gene>
    <name evidence="9" type="ORF">MNOR_LOCUS31220</name>
</gene>
<dbReference type="GO" id="GO:0034551">
    <property type="term" value="P:mitochondrial respiratory chain complex III assembly"/>
    <property type="evidence" value="ECO:0007669"/>
    <property type="project" value="InterPro"/>
</dbReference>
<feature type="domain" description="Anaphase-promoting complex subunit 5" evidence="8">
    <location>
        <begin position="141"/>
        <end position="186"/>
    </location>
</feature>
<protein>
    <recommendedName>
        <fullName evidence="8">Anaphase-promoting complex subunit 5 domain-containing protein</fullName>
    </recommendedName>
</protein>
<dbReference type="InterPro" id="IPR026000">
    <property type="entry name" value="Apc5_dom"/>
</dbReference>
<reference evidence="9 10" key="1">
    <citation type="submission" date="2024-05" db="EMBL/GenBank/DDBJ databases">
        <authorList>
            <person name="Wallberg A."/>
        </authorList>
    </citation>
    <scope>NUCLEOTIDE SEQUENCE [LARGE SCALE GENOMIC DNA]</scope>
</reference>
<evidence type="ECO:0000259" key="8">
    <source>
        <dbReference type="Pfam" id="PF12862"/>
    </source>
</evidence>
<evidence type="ECO:0000256" key="7">
    <source>
        <dbReference type="PROSITE-ProRule" id="PRU00339"/>
    </source>
</evidence>
<dbReference type="Proteomes" id="UP001497623">
    <property type="component" value="Unassembled WGS sequence"/>
</dbReference>
<keyword evidence="10" id="KW-1185">Reference proteome</keyword>
<dbReference type="Pfam" id="PF13181">
    <property type="entry name" value="TPR_8"/>
    <property type="match status" value="1"/>
</dbReference>
<evidence type="ECO:0000256" key="3">
    <source>
        <dbReference type="ARBA" id="ARBA00022737"/>
    </source>
</evidence>